<keyword evidence="9 10" id="KW-0472">Membrane</keyword>
<dbReference type="GO" id="GO:0022857">
    <property type="term" value="F:transmembrane transporter activity"/>
    <property type="evidence" value="ECO:0007669"/>
    <property type="project" value="InterPro"/>
</dbReference>
<evidence type="ECO:0000256" key="8">
    <source>
        <dbReference type="ARBA" id="ARBA00022989"/>
    </source>
</evidence>
<dbReference type="SUPFAM" id="SSF161098">
    <property type="entry name" value="MetI-like"/>
    <property type="match status" value="1"/>
</dbReference>
<dbReference type="InterPro" id="IPR000515">
    <property type="entry name" value="MetI-like"/>
</dbReference>
<evidence type="ECO:0000256" key="3">
    <source>
        <dbReference type="ARBA" id="ARBA00022448"/>
    </source>
</evidence>
<organism evidence="12">
    <name type="scientific">Salinispirillum sp. LH 10-3-1</name>
    <dbReference type="NCBI Taxonomy" id="2952525"/>
    <lineage>
        <taxon>Bacteria</taxon>
        <taxon>Pseudomonadati</taxon>
        <taxon>Pseudomonadota</taxon>
        <taxon>Gammaproteobacteria</taxon>
        <taxon>Oceanospirillales</taxon>
        <taxon>Saccharospirillaceae</taxon>
        <taxon>Salinispirillum</taxon>
    </lineage>
</organism>
<feature type="transmembrane region" description="Helical" evidence="10">
    <location>
        <begin position="95"/>
        <end position="113"/>
    </location>
</feature>
<evidence type="ECO:0000256" key="1">
    <source>
        <dbReference type="ARBA" id="ARBA00004429"/>
    </source>
</evidence>
<evidence type="ECO:0000256" key="10">
    <source>
        <dbReference type="RuleBase" id="RU363032"/>
    </source>
</evidence>
<evidence type="ECO:0000256" key="2">
    <source>
        <dbReference type="ARBA" id="ARBA00010072"/>
    </source>
</evidence>
<keyword evidence="6 10" id="KW-0812">Transmembrane</keyword>
<dbReference type="InterPro" id="IPR035906">
    <property type="entry name" value="MetI-like_sf"/>
</dbReference>
<dbReference type="PANTHER" id="PTHR30133:SF4">
    <property type="entry name" value="ARGININE_ORNITHINE TRANSPORT PROTEIN AOTQ"/>
    <property type="match status" value="1"/>
</dbReference>
<evidence type="ECO:0000256" key="4">
    <source>
        <dbReference type="ARBA" id="ARBA00022475"/>
    </source>
</evidence>
<feature type="transmembrane region" description="Helical" evidence="10">
    <location>
        <begin position="12"/>
        <end position="32"/>
    </location>
</feature>
<dbReference type="GO" id="GO:0043190">
    <property type="term" value="C:ATP-binding cassette (ABC) transporter complex"/>
    <property type="evidence" value="ECO:0007669"/>
    <property type="project" value="InterPro"/>
</dbReference>
<dbReference type="EMBL" id="CP101717">
    <property type="protein sequence ID" value="WLD59707.1"/>
    <property type="molecule type" value="Genomic_DNA"/>
</dbReference>
<dbReference type="InterPro" id="IPR051613">
    <property type="entry name" value="ABC_transp_permease_HisMQ"/>
</dbReference>
<evidence type="ECO:0000256" key="7">
    <source>
        <dbReference type="ARBA" id="ARBA00022970"/>
    </source>
</evidence>
<comment type="similarity">
    <text evidence="2">Belongs to the binding-protein-dependent transport system permease family. HisMQ subfamily.</text>
</comment>
<evidence type="ECO:0000259" key="11">
    <source>
        <dbReference type="PROSITE" id="PS50928"/>
    </source>
</evidence>
<name>A0AB38YK80_9GAMM</name>
<dbReference type="PANTHER" id="PTHR30133">
    <property type="entry name" value="CATIONIC AMINO ACID TRANSPORTER, MEMBRANE COMPONENT"/>
    <property type="match status" value="1"/>
</dbReference>
<evidence type="ECO:0000313" key="12">
    <source>
        <dbReference type="EMBL" id="WLD59707.1"/>
    </source>
</evidence>
<feature type="transmembrane region" description="Helical" evidence="10">
    <location>
        <begin position="163"/>
        <end position="184"/>
    </location>
</feature>
<dbReference type="PROSITE" id="PS50928">
    <property type="entry name" value="ABC_TM1"/>
    <property type="match status" value="1"/>
</dbReference>
<sequence length="231" mass="25008">MQGYGCNIMTGAVMTIQLAFLSLALALILGLMTASAKLSRSKTARGIAMTYTTVIRGVPDLVLMLLIFYGGQIGLNNLLYVIGSRIGQPNLFVEIHQFTAGVVTIGFIFGAYMGESFRGAFLAVPKGQIEAGQAYGMNRSQVFTRILLPQMVRHALPSLGNNWMVLLKTTALVSIIGLQDMVLIASRASRQLNEPFAFFLPVAIIYLLLTAVSEIGIKALNKRFSRGVISS</sequence>
<proteinExistence type="inferred from homology"/>
<keyword evidence="3 10" id="KW-0813">Transport</keyword>
<dbReference type="NCBIfam" id="TIGR01726">
    <property type="entry name" value="HEQRo_perm_3TM"/>
    <property type="match status" value="1"/>
</dbReference>
<evidence type="ECO:0000256" key="5">
    <source>
        <dbReference type="ARBA" id="ARBA00022519"/>
    </source>
</evidence>
<dbReference type="Pfam" id="PF00528">
    <property type="entry name" value="BPD_transp_1"/>
    <property type="match status" value="1"/>
</dbReference>
<keyword evidence="5" id="KW-0997">Cell inner membrane</keyword>
<gene>
    <name evidence="12" type="ORF">NFC81_15290</name>
</gene>
<accession>A0AB38YK80</accession>
<dbReference type="InterPro" id="IPR010065">
    <property type="entry name" value="AA_ABC_transptr_permease_3TM"/>
</dbReference>
<evidence type="ECO:0000256" key="9">
    <source>
        <dbReference type="ARBA" id="ARBA00023136"/>
    </source>
</evidence>
<dbReference type="CDD" id="cd06261">
    <property type="entry name" value="TM_PBP2"/>
    <property type="match status" value="1"/>
</dbReference>
<dbReference type="GO" id="GO:0006865">
    <property type="term" value="P:amino acid transport"/>
    <property type="evidence" value="ECO:0007669"/>
    <property type="project" value="UniProtKB-KW"/>
</dbReference>
<evidence type="ECO:0000256" key="6">
    <source>
        <dbReference type="ARBA" id="ARBA00022692"/>
    </source>
</evidence>
<dbReference type="Gene3D" id="1.10.3720.10">
    <property type="entry name" value="MetI-like"/>
    <property type="match status" value="1"/>
</dbReference>
<keyword evidence="7" id="KW-0029">Amino-acid transport</keyword>
<reference evidence="12" key="1">
    <citation type="submission" date="2022-07" db="EMBL/GenBank/DDBJ databases">
        <title>Complete genome sequence of Salinispirillum sp. LH10-3-1 capable of multiple carbohydrate inversion isolated from a soda lake.</title>
        <authorList>
            <person name="Liu J."/>
            <person name="Zhai Y."/>
            <person name="Zhang H."/>
            <person name="Yang H."/>
            <person name="Qu J."/>
            <person name="Li J."/>
        </authorList>
    </citation>
    <scope>NUCLEOTIDE SEQUENCE</scope>
    <source>
        <strain evidence="12">LH 10-3-1</strain>
    </source>
</reference>
<feature type="transmembrane region" description="Helical" evidence="10">
    <location>
        <begin position="53"/>
        <end position="75"/>
    </location>
</feature>
<comment type="subcellular location">
    <subcellularLocation>
        <location evidence="1">Cell inner membrane</location>
        <topology evidence="1">Multi-pass membrane protein</topology>
    </subcellularLocation>
    <subcellularLocation>
        <location evidence="10">Cell membrane</location>
        <topology evidence="10">Multi-pass membrane protein</topology>
    </subcellularLocation>
</comment>
<keyword evidence="4" id="KW-1003">Cell membrane</keyword>
<protein>
    <submittedName>
        <fullName evidence="12">ABC transporter permease</fullName>
    </submittedName>
</protein>
<dbReference type="AlphaFoldDB" id="A0AB38YK80"/>
<feature type="transmembrane region" description="Helical" evidence="10">
    <location>
        <begin position="196"/>
        <end position="217"/>
    </location>
</feature>
<keyword evidence="8 10" id="KW-1133">Transmembrane helix</keyword>
<feature type="domain" description="ABC transmembrane type-1" evidence="11">
    <location>
        <begin position="12"/>
        <end position="217"/>
    </location>
</feature>